<evidence type="ECO:0000313" key="8">
    <source>
        <dbReference type="Proteomes" id="UP000799770"/>
    </source>
</evidence>
<protein>
    <submittedName>
        <fullName evidence="7">Cytochrome P450</fullName>
    </submittedName>
</protein>
<proteinExistence type="inferred from homology"/>
<dbReference type="GO" id="GO:0020037">
    <property type="term" value="F:heme binding"/>
    <property type="evidence" value="ECO:0007669"/>
    <property type="project" value="InterPro"/>
</dbReference>
<evidence type="ECO:0000256" key="6">
    <source>
        <dbReference type="ARBA" id="ARBA00023033"/>
    </source>
</evidence>
<keyword evidence="8" id="KW-1185">Reference proteome</keyword>
<dbReference type="InterPro" id="IPR036396">
    <property type="entry name" value="Cyt_P450_sf"/>
</dbReference>
<evidence type="ECO:0000256" key="4">
    <source>
        <dbReference type="ARBA" id="ARBA00023002"/>
    </source>
</evidence>
<keyword evidence="6" id="KW-0503">Monooxygenase</keyword>
<dbReference type="GO" id="GO:0005506">
    <property type="term" value="F:iron ion binding"/>
    <property type="evidence" value="ECO:0007669"/>
    <property type="project" value="InterPro"/>
</dbReference>
<dbReference type="Pfam" id="PF00067">
    <property type="entry name" value="p450"/>
    <property type="match status" value="1"/>
</dbReference>
<gene>
    <name evidence="7" type="ORF">BDV96DRAFT_463645</name>
</gene>
<feature type="non-terminal residue" evidence="7">
    <location>
        <position position="132"/>
    </location>
</feature>
<dbReference type="AlphaFoldDB" id="A0A6A5ZXV1"/>
<organism evidence="7 8">
    <name type="scientific">Lophiotrema nucula</name>
    <dbReference type="NCBI Taxonomy" id="690887"/>
    <lineage>
        <taxon>Eukaryota</taxon>
        <taxon>Fungi</taxon>
        <taxon>Dikarya</taxon>
        <taxon>Ascomycota</taxon>
        <taxon>Pezizomycotina</taxon>
        <taxon>Dothideomycetes</taxon>
        <taxon>Pleosporomycetidae</taxon>
        <taxon>Pleosporales</taxon>
        <taxon>Lophiotremataceae</taxon>
        <taxon>Lophiotrema</taxon>
    </lineage>
</organism>
<dbReference type="GO" id="GO:0016705">
    <property type="term" value="F:oxidoreductase activity, acting on paired donors, with incorporation or reduction of molecular oxygen"/>
    <property type="evidence" value="ECO:0007669"/>
    <property type="project" value="InterPro"/>
</dbReference>
<keyword evidence="4" id="KW-0560">Oxidoreductase</keyword>
<accession>A0A6A5ZXV1</accession>
<dbReference type="InterPro" id="IPR001128">
    <property type="entry name" value="Cyt_P450"/>
</dbReference>
<dbReference type="GO" id="GO:0004497">
    <property type="term" value="F:monooxygenase activity"/>
    <property type="evidence" value="ECO:0007669"/>
    <property type="project" value="UniProtKB-KW"/>
</dbReference>
<evidence type="ECO:0000256" key="1">
    <source>
        <dbReference type="ARBA" id="ARBA00001971"/>
    </source>
</evidence>
<keyword evidence="5" id="KW-0408">Iron</keyword>
<dbReference type="InterPro" id="IPR050121">
    <property type="entry name" value="Cytochrome_P450_monoxygenase"/>
</dbReference>
<feature type="non-terminal residue" evidence="7">
    <location>
        <position position="1"/>
    </location>
</feature>
<comment type="similarity">
    <text evidence="2">Belongs to the cytochrome P450 family.</text>
</comment>
<evidence type="ECO:0000256" key="5">
    <source>
        <dbReference type="ARBA" id="ARBA00023004"/>
    </source>
</evidence>
<comment type="cofactor">
    <cofactor evidence="1">
        <name>heme</name>
        <dbReference type="ChEBI" id="CHEBI:30413"/>
    </cofactor>
</comment>
<sequence>DIASGLVGAAAASSNPTEAHRWLRGDSHNLTVAVSDAVASSLTFAFYYLAQNPSHTTILRKELEAINDISASALQAHAPYLNAFITEVLRVRPPNPSGVLRQIPKEGVHVGNTYIPGDVTVCTPFWAMQRCE</sequence>
<dbReference type="PANTHER" id="PTHR24305">
    <property type="entry name" value="CYTOCHROME P450"/>
    <property type="match status" value="1"/>
</dbReference>
<dbReference type="OrthoDB" id="6692864at2759"/>
<evidence type="ECO:0000313" key="7">
    <source>
        <dbReference type="EMBL" id="KAF2123218.1"/>
    </source>
</evidence>
<reference evidence="7" key="1">
    <citation type="journal article" date="2020" name="Stud. Mycol.">
        <title>101 Dothideomycetes genomes: a test case for predicting lifestyles and emergence of pathogens.</title>
        <authorList>
            <person name="Haridas S."/>
            <person name="Albert R."/>
            <person name="Binder M."/>
            <person name="Bloem J."/>
            <person name="Labutti K."/>
            <person name="Salamov A."/>
            <person name="Andreopoulos B."/>
            <person name="Baker S."/>
            <person name="Barry K."/>
            <person name="Bills G."/>
            <person name="Bluhm B."/>
            <person name="Cannon C."/>
            <person name="Castanera R."/>
            <person name="Culley D."/>
            <person name="Daum C."/>
            <person name="Ezra D."/>
            <person name="Gonzalez J."/>
            <person name="Henrissat B."/>
            <person name="Kuo A."/>
            <person name="Liang C."/>
            <person name="Lipzen A."/>
            <person name="Lutzoni F."/>
            <person name="Magnuson J."/>
            <person name="Mondo S."/>
            <person name="Nolan M."/>
            <person name="Ohm R."/>
            <person name="Pangilinan J."/>
            <person name="Park H.-J."/>
            <person name="Ramirez L."/>
            <person name="Alfaro M."/>
            <person name="Sun H."/>
            <person name="Tritt A."/>
            <person name="Yoshinaga Y."/>
            <person name="Zwiers L.-H."/>
            <person name="Turgeon B."/>
            <person name="Goodwin S."/>
            <person name="Spatafora J."/>
            <person name="Crous P."/>
            <person name="Grigoriev I."/>
        </authorList>
    </citation>
    <scope>NUCLEOTIDE SEQUENCE</scope>
    <source>
        <strain evidence="7">CBS 627.86</strain>
    </source>
</reference>
<keyword evidence="3" id="KW-0479">Metal-binding</keyword>
<name>A0A6A5ZXV1_9PLEO</name>
<dbReference type="Gene3D" id="1.10.630.10">
    <property type="entry name" value="Cytochrome P450"/>
    <property type="match status" value="1"/>
</dbReference>
<evidence type="ECO:0000256" key="3">
    <source>
        <dbReference type="ARBA" id="ARBA00022723"/>
    </source>
</evidence>
<dbReference type="PANTHER" id="PTHR24305:SF187">
    <property type="entry name" value="P450, PUTATIVE (EUROFUNG)-RELATED"/>
    <property type="match status" value="1"/>
</dbReference>
<dbReference type="Proteomes" id="UP000799770">
    <property type="component" value="Unassembled WGS sequence"/>
</dbReference>
<dbReference type="SUPFAM" id="SSF48264">
    <property type="entry name" value="Cytochrome P450"/>
    <property type="match status" value="1"/>
</dbReference>
<evidence type="ECO:0000256" key="2">
    <source>
        <dbReference type="ARBA" id="ARBA00010617"/>
    </source>
</evidence>
<dbReference type="EMBL" id="ML977310">
    <property type="protein sequence ID" value="KAF2123218.1"/>
    <property type="molecule type" value="Genomic_DNA"/>
</dbReference>